<evidence type="ECO:0000256" key="6">
    <source>
        <dbReference type="ARBA" id="ARBA00022741"/>
    </source>
</evidence>
<reference evidence="15 16" key="1">
    <citation type="submission" date="2016-11" db="EMBL/GenBank/DDBJ databases">
        <authorList>
            <person name="Jaros S."/>
            <person name="Januszkiewicz K."/>
            <person name="Wedrychowicz H."/>
        </authorList>
    </citation>
    <scope>NUCLEOTIDE SEQUENCE [LARGE SCALE GENOMIC DNA]</scope>
    <source>
        <strain evidence="15 16">DSM 14828</strain>
    </source>
</reference>
<keyword evidence="8 11" id="KW-0648">Protein biosynthesis</keyword>
<evidence type="ECO:0000256" key="10">
    <source>
        <dbReference type="ARBA" id="ARBA00049339"/>
    </source>
</evidence>
<comment type="subunit">
    <text evidence="3 11">Monomer.</text>
</comment>
<dbReference type="InterPro" id="IPR008909">
    <property type="entry name" value="DALR_anticod-bd"/>
</dbReference>
<dbReference type="InterPro" id="IPR014729">
    <property type="entry name" value="Rossmann-like_a/b/a_fold"/>
</dbReference>
<feature type="short sequence motif" description="'HIGH' region" evidence="11">
    <location>
        <begin position="136"/>
        <end position="146"/>
    </location>
</feature>
<evidence type="ECO:0000256" key="11">
    <source>
        <dbReference type="HAMAP-Rule" id="MF_00123"/>
    </source>
</evidence>
<evidence type="ECO:0000256" key="5">
    <source>
        <dbReference type="ARBA" id="ARBA00022598"/>
    </source>
</evidence>
<dbReference type="Gene3D" id="3.40.50.620">
    <property type="entry name" value="HUPs"/>
    <property type="match status" value="1"/>
</dbReference>
<dbReference type="FunFam" id="1.10.730.10:FF:000008">
    <property type="entry name" value="Arginine--tRNA ligase"/>
    <property type="match status" value="1"/>
</dbReference>
<proteinExistence type="inferred from homology"/>
<dbReference type="Pfam" id="PF00750">
    <property type="entry name" value="tRNA-synt_1d"/>
    <property type="match status" value="1"/>
</dbReference>
<dbReference type="SMART" id="SM01016">
    <property type="entry name" value="Arg_tRNA_synt_N"/>
    <property type="match status" value="1"/>
</dbReference>
<feature type="domain" description="DALR anticodon binding" evidence="13">
    <location>
        <begin position="442"/>
        <end position="558"/>
    </location>
</feature>
<evidence type="ECO:0000259" key="13">
    <source>
        <dbReference type="SMART" id="SM00836"/>
    </source>
</evidence>
<sequence length="558" mass="63736">MTYTLNKVKDQIIEEVKNSIDKSIENGSFTLDELPEILLETPREKQFGDFSTNIAMQLPKLTKKSPRFIAEEIVKNFEKSNTDVAKVEIAGPGFINFTLNPDWIYSILNDIKKLSKDYGKTEYGKGKKVNVEFISANPTGPMHMGNARGGAIGDGMASVLAWSGHEVVKEFYINDAGNQIEKFGQSLEARYLQVNGVEVEFPEDGYKGEDITVHMNEFTQLYGNSYVDYDSRERREIFIAYALEKNIEKIKEDLSGYGIEYDVWFHESSLYEADEVAKIVKELTDKGHTYEKDGAIWFKATDFGCEKDDVLVRNNDVPTYFAADIAYHVNKLRTRGFDWSIDVWGADHHGHVARMKAALEAMGLSGDDLDVIIMQLVRLVRKGETARMSKRQGNMVTLSDLIDEVGKDAARFFFNLRSPESHFDFDLDLAVEESNENPVFYVQYAHARISSILRQVEEDLSTIQVDYALLKEEEEKELIRILAELPYEIISAVEKMDPSRITRYAMDVASNFHTFYNACRVRTEDKKLMKARIELVKSVRRVLKNVLDILGIKAPERM</sequence>
<dbReference type="HAMAP" id="MF_00123">
    <property type="entry name" value="Arg_tRNA_synth"/>
    <property type="match status" value="1"/>
</dbReference>
<dbReference type="InterPro" id="IPR035684">
    <property type="entry name" value="ArgRS_core"/>
</dbReference>
<dbReference type="GO" id="GO:0006420">
    <property type="term" value="P:arginyl-tRNA aminoacylation"/>
    <property type="evidence" value="ECO:0007669"/>
    <property type="project" value="UniProtKB-UniRule"/>
</dbReference>
<dbReference type="PROSITE" id="PS50861">
    <property type="entry name" value="AA_TRNA_LIGASE_II_GLYAB"/>
    <property type="match status" value="1"/>
</dbReference>
<dbReference type="FunFam" id="3.30.1360.70:FF:000003">
    <property type="entry name" value="Arginine--tRNA ligase"/>
    <property type="match status" value="1"/>
</dbReference>
<dbReference type="Proteomes" id="UP000184251">
    <property type="component" value="Unassembled WGS sequence"/>
</dbReference>
<dbReference type="InterPro" id="IPR001278">
    <property type="entry name" value="Arg-tRNA-ligase"/>
</dbReference>
<keyword evidence="4 11" id="KW-0963">Cytoplasm</keyword>
<dbReference type="PROSITE" id="PS00178">
    <property type="entry name" value="AA_TRNA_LIGASE_I"/>
    <property type="match status" value="1"/>
</dbReference>
<evidence type="ECO:0000256" key="9">
    <source>
        <dbReference type="ARBA" id="ARBA00023146"/>
    </source>
</evidence>
<evidence type="ECO:0000256" key="2">
    <source>
        <dbReference type="ARBA" id="ARBA00005594"/>
    </source>
</evidence>
<comment type="subcellular location">
    <subcellularLocation>
        <location evidence="1 11">Cytoplasm</location>
    </subcellularLocation>
</comment>
<organism evidence="15 16">
    <name type="scientific">Alkalibacter saccharofermentans DSM 14828</name>
    <dbReference type="NCBI Taxonomy" id="1120975"/>
    <lineage>
        <taxon>Bacteria</taxon>
        <taxon>Bacillati</taxon>
        <taxon>Bacillota</taxon>
        <taxon>Clostridia</taxon>
        <taxon>Eubacteriales</taxon>
        <taxon>Eubacteriaceae</taxon>
        <taxon>Alkalibacter</taxon>
    </lineage>
</organism>
<dbReference type="Gene3D" id="3.30.1360.70">
    <property type="entry name" value="Arginyl tRNA synthetase N-terminal domain"/>
    <property type="match status" value="1"/>
</dbReference>
<dbReference type="InterPro" id="IPR009080">
    <property type="entry name" value="tRNAsynth_Ia_anticodon-bd"/>
</dbReference>
<evidence type="ECO:0000313" key="16">
    <source>
        <dbReference type="Proteomes" id="UP000184251"/>
    </source>
</evidence>
<protein>
    <recommendedName>
        <fullName evidence="11">Arginine--tRNA ligase</fullName>
        <ecNumber evidence="11">6.1.1.19</ecNumber>
    </recommendedName>
    <alternativeName>
        <fullName evidence="11">Arginyl-tRNA synthetase</fullName>
        <shortName evidence="11">ArgRS</shortName>
    </alternativeName>
</protein>
<comment type="similarity">
    <text evidence="2 11 12">Belongs to the class-I aminoacyl-tRNA synthetase family.</text>
</comment>
<comment type="catalytic activity">
    <reaction evidence="10 11">
        <text>tRNA(Arg) + L-arginine + ATP = L-arginyl-tRNA(Arg) + AMP + diphosphate</text>
        <dbReference type="Rhea" id="RHEA:20301"/>
        <dbReference type="Rhea" id="RHEA-COMP:9658"/>
        <dbReference type="Rhea" id="RHEA-COMP:9673"/>
        <dbReference type="ChEBI" id="CHEBI:30616"/>
        <dbReference type="ChEBI" id="CHEBI:32682"/>
        <dbReference type="ChEBI" id="CHEBI:33019"/>
        <dbReference type="ChEBI" id="CHEBI:78442"/>
        <dbReference type="ChEBI" id="CHEBI:78513"/>
        <dbReference type="ChEBI" id="CHEBI:456215"/>
        <dbReference type="EC" id="6.1.1.19"/>
    </reaction>
</comment>
<dbReference type="OrthoDB" id="9805987at2"/>
<dbReference type="GO" id="GO:0005737">
    <property type="term" value="C:cytoplasm"/>
    <property type="evidence" value="ECO:0007669"/>
    <property type="project" value="UniProtKB-SubCell"/>
</dbReference>
<dbReference type="InterPro" id="IPR005148">
    <property type="entry name" value="Arg-tRNA-synth_N"/>
</dbReference>
<dbReference type="Pfam" id="PF05746">
    <property type="entry name" value="DALR_1"/>
    <property type="match status" value="1"/>
</dbReference>
<dbReference type="AlphaFoldDB" id="A0A1M4WZE9"/>
<evidence type="ECO:0000256" key="8">
    <source>
        <dbReference type="ARBA" id="ARBA00022917"/>
    </source>
</evidence>
<dbReference type="CDD" id="cd00671">
    <property type="entry name" value="ArgRS_core"/>
    <property type="match status" value="1"/>
</dbReference>
<dbReference type="NCBIfam" id="TIGR00456">
    <property type="entry name" value="argS"/>
    <property type="match status" value="1"/>
</dbReference>
<dbReference type="EMBL" id="FQTU01000008">
    <property type="protein sequence ID" value="SHE86575.1"/>
    <property type="molecule type" value="Genomic_DNA"/>
</dbReference>
<keyword evidence="16" id="KW-1185">Reference proteome</keyword>
<dbReference type="SUPFAM" id="SSF52374">
    <property type="entry name" value="Nucleotidylyl transferase"/>
    <property type="match status" value="1"/>
</dbReference>
<dbReference type="PANTHER" id="PTHR11956">
    <property type="entry name" value="ARGINYL-TRNA SYNTHETASE"/>
    <property type="match status" value="1"/>
</dbReference>
<keyword evidence="7 11" id="KW-0067">ATP-binding</keyword>
<dbReference type="RefSeq" id="WP_073270447.1">
    <property type="nucleotide sequence ID" value="NZ_FQTU01000008.1"/>
</dbReference>
<dbReference type="InterPro" id="IPR036695">
    <property type="entry name" value="Arg-tRNA-synth_N_sf"/>
</dbReference>
<dbReference type="InterPro" id="IPR006194">
    <property type="entry name" value="Gly-tRNA-synth_heterodimer"/>
</dbReference>
<dbReference type="Gene3D" id="1.10.730.10">
    <property type="entry name" value="Isoleucyl-tRNA Synthetase, Domain 1"/>
    <property type="match status" value="1"/>
</dbReference>
<accession>A0A1M4WZE9</accession>
<dbReference type="GO" id="GO:0004814">
    <property type="term" value="F:arginine-tRNA ligase activity"/>
    <property type="evidence" value="ECO:0007669"/>
    <property type="project" value="UniProtKB-UniRule"/>
</dbReference>
<dbReference type="STRING" id="1120975.SAMN02746064_01368"/>
<keyword evidence="6 11" id="KW-0547">Nucleotide-binding</keyword>
<feature type="domain" description="Arginyl tRNA synthetase N-terminal" evidence="14">
    <location>
        <begin position="10"/>
        <end position="99"/>
    </location>
</feature>
<evidence type="ECO:0000259" key="14">
    <source>
        <dbReference type="SMART" id="SM01016"/>
    </source>
</evidence>
<gene>
    <name evidence="11" type="primary">argS</name>
    <name evidence="15" type="ORF">SAMN02746064_01368</name>
</gene>
<dbReference type="GO" id="GO:0004820">
    <property type="term" value="F:glycine-tRNA ligase activity"/>
    <property type="evidence" value="ECO:0007669"/>
    <property type="project" value="InterPro"/>
</dbReference>
<dbReference type="SMART" id="SM00836">
    <property type="entry name" value="DALR_1"/>
    <property type="match status" value="1"/>
</dbReference>
<keyword evidence="9 11" id="KW-0030">Aminoacyl-tRNA synthetase</keyword>
<dbReference type="PRINTS" id="PR01038">
    <property type="entry name" value="TRNASYNTHARG"/>
</dbReference>
<dbReference type="PANTHER" id="PTHR11956:SF5">
    <property type="entry name" value="ARGININE--TRNA LIGASE, CYTOPLASMIC"/>
    <property type="match status" value="1"/>
</dbReference>
<evidence type="ECO:0000256" key="7">
    <source>
        <dbReference type="ARBA" id="ARBA00022840"/>
    </source>
</evidence>
<dbReference type="SUPFAM" id="SSF55190">
    <property type="entry name" value="Arginyl-tRNA synthetase (ArgRS), N-terminal 'additional' domain"/>
    <property type="match status" value="1"/>
</dbReference>
<dbReference type="GO" id="GO:0006426">
    <property type="term" value="P:glycyl-tRNA aminoacylation"/>
    <property type="evidence" value="ECO:0007669"/>
    <property type="project" value="InterPro"/>
</dbReference>
<keyword evidence="5 11" id="KW-0436">Ligase</keyword>
<dbReference type="EC" id="6.1.1.19" evidence="11"/>
<dbReference type="SUPFAM" id="SSF47323">
    <property type="entry name" value="Anticodon-binding domain of a subclass of class I aminoacyl-tRNA synthetases"/>
    <property type="match status" value="1"/>
</dbReference>
<dbReference type="Pfam" id="PF03485">
    <property type="entry name" value="Arg_tRNA_synt_N"/>
    <property type="match status" value="1"/>
</dbReference>
<evidence type="ECO:0000256" key="12">
    <source>
        <dbReference type="RuleBase" id="RU363038"/>
    </source>
</evidence>
<evidence type="ECO:0000313" key="15">
    <source>
        <dbReference type="EMBL" id="SHE86575.1"/>
    </source>
</evidence>
<dbReference type="InterPro" id="IPR001412">
    <property type="entry name" value="aa-tRNA-synth_I_CS"/>
</dbReference>
<evidence type="ECO:0000256" key="3">
    <source>
        <dbReference type="ARBA" id="ARBA00011245"/>
    </source>
</evidence>
<evidence type="ECO:0000256" key="4">
    <source>
        <dbReference type="ARBA" id="ARBA00022490"/>
    </source>
</evidence>
<evidence type="ECO:0000256" key="1">
    <source>
        <dbReference type="ARBA" id="ARBA00004496"/>
    </source>
</evidence>
<dbReference type="FunFam" id="3.40.50.620:FF:000062">
    <property type="entry name" value="Arginine--tRNA ligase"/>
    <property type="match status" value="1"/>
</dbReference>
<dbReference type="GO" id="GO:0005524">
    <property type="term" value="F:ATP binding"/>
    <property type="evidence" value="ECO:0007669"/>
    <property type="project" value="UniProtKB-UniRule"/>
</dbReference>
<name>A0A1M4WZE9_9FIRM</name>